<dbReference type="Proteomes" id="UP001431010">
    <property type="component" value="Chromosome"/>
</dbReference>
<accession>A0ABY3RGV9</accession>
<evidence type="ECO:0000313" key="1">
    <source>
        <dbReference type="EMBL" id="UFZ06714.1"/>
    </source>
</evidence>
<organism evidence="1 2">
    <name type="scientific">Bradyrhizobium ontarionense</name>
    <dbReference type="NCBI Taxonomy" id="2898149"/>
    <lineage>
        <taxon>Bacteria</taxon>
        <taxon>Pseudomonadati</taxon>
        <taxon>Pseudomonadota</taxon>
        <taxon>Alphaproteobacteria</taxon>
        <taxon>Hyphomicrobiales</taxon>
        <taxon>Nitrobacteraceae</taxon>
        <taxon>Bradyrhizobium</taxon>
    </lineage>
</organism>
<dbReference type="SUPFAM" id="SSF53335">
    <property type="entry name" value="S-adenosyl-L-methionine-dependent methyltransferases"/>
    <property type="match status" value="1"/>
</dbReference>
<reference evidence="1" key="1">
    <citation type="journal article" date="2024" name="Antonie Van Leeuwenhoek">
        <title>Bradyrhizobium ontarionense sp. nov., a novel bacterial symbiont isolated from Aeschynomene indica (Indian jointvetch), harbours photosynthesis, nitrogen fixation and nitrous oxide (N2O) reductase genes.</title>
        <authorList>
            <person name="Bromfield E.S.P."/>
            <person name="Cloutier S."/>
        </authorList>
    </citation>
    <scope>NUCLEOTIDE SEQUENCE</scope>
    <source>
        <strain evidence="1">A19</strain>
    </source>
</reference>
<proteinExistence type="predicted"/>
<name>A0ABY3RGV9_9BRAD</name>
<sequence length="333" mass="38555">MTNRPATDVDAYLQQSSMIRLARQFEQLATGAAQVPRQPVLTRIRNRIADADVLEYHDRLVPKAGPLFSHFLASIPGILEEMSRVGVALSRLSRPRAESSGRPCLLYEIDAFDGSNARTLAAFSGGAVKTLTCSPNKANEEHFDRFADPALSRFVPMSFLKLDQDVLRTLVDDEDFHGGFDYIYETAAFQFYGKDRDFQIEQGCRMLRDDGLVFFLEKLNHTDRLEYERRERVKDEQHKAHYFTLEEIEWKRQQMLLRMYEGEVLLDELVSSIGRHFSHCYLLWNSTNFYEFVASNDGQRIEEFVRLLGPPLIEDQFVFEQPMLRKVLERAHG</sequence>
<gene>
    <name evidence="1" type="ORF">LQG66_10605</name>
</gene>
<protein>
    <recommendedName>
        <fullName evidence="3">Class I SAM-dependent methyltransferase</fullName>
    </recommendedName>
</protein>
<dbReference type="InterPro" id="IPR029063">
    <property type="entry name" value="SAM-dependent_MTases_sf"/>
</dbReference>
<dbReference type="RefSeq" id="WP_231326171.1">
    <property type="nucleotide sequence ID" value="NZ_CP088156.1"/>
</dbReference>
<dbReference type="EMBL" id="CP088156">
    <property type="protein sequence ID" value="UFZ06714.1"/>
    <property type="molecule type" value="Genomic_DNA"/>
</dbReference>
<evidence type="ECO:0000313" key="2">
    <source>
        <dbReference type="Proteomes" id="UP001431010"/>
    </source>
</evidence>
<evidence type="ECO:0008006" key="3">
    <source>
        <dbReference type="Google" id="ProtNLM"/>
    </source>
</evidence>
<keyword evidence="2" id="KW-1185">Reference proteome</keyword>